<sequence>MSTGPDSDLGGDIGGDIGGDPVCWLQYACPECGAMPSDDAPQRCWRCGEPLVPSEEETPPRADRT</sequence>
<dbReference type="Proteomes" id="UP001165283">
    <property type="component" value="Unassembled WGS sequence"/>
</dbReference>
<dbReference type="RefSeq" id="WP_252440304.1">
    <property type="nucleotide sequence ID" value="NZ_JAGSOV010000039.1"/>
</dbReference>
<evidence type="ECO:0000313" key="2">
    <source>
        <dbReference type="Proteomes" id="UP001165283"/>
    </source>
</evidence>
<keyword evidence="2" id="KW-1185">Reference proteome</keyword>
<reference evidence="1" key="1">
    <citation type="submission" date="2021-04" db="EMBL/GenBank/DDBJ databases">
        <title>Pseudonocardia sp. nov., isolated from sandy soil of mangrove forest.</title>
        <authorList>
            <person name="Zan Z."/>
            <person name="Huang R."/>
            <person name="Liu W."/>
        </authorList>
    </citation>
    <scope>NUCLEOTIDE SEQUENCE</scope>
    <source>
        <strain evidence="1">S2-4</strain>
    </source>
</reference>
<proteinExistence type="predicted"/>
<comment type="caution">
    <text evidence="1">The sequence shown here is derived from an EMBL/GenBank/DDBJ whole genome shotgun (WGS) entry which is preliminary data.</text>
</comment>
<organism evidence="1 2">
    <name type="scientific">Pseudonocardia humida</name>
    <dbReference type="NCBI Taxonomy" id="2800819"/>
    <lineage>
        <taxon>Bacteria</taxon>
        <taxon>Bacillati</taxon>
        <taxon>Actinomycetota</taxon>
        <taxon>Actinomycetes</taxon>
        <taxon>Pseudonocardiales</taxon>
        <taxon>Pseudonocardiaceae</taxon>
        <taxon>Pseudonocardia</taxon>
    </lineage>
</organism>
<protein>
    <submittedName>
        <fullName evidence="1">Uncharacterized protein</fullName>
    </submittedName>
</protein>
<name>A0ABT1A1Y2_9PSEU</name>
<accession>A0ABT1A1Y2</accession>
<evidence type="ECO:0000313" key="1">
    <source>
        <dbReference type="EMBL" id="MCO1657016.1"/>
    </source>
</evidence>
<dbReference type="EMBL" id="JAGSOV010000039">
    <property type="protein sequence ID" value="MCO1657016.1"/>
    <property type="molecule type" value="Genomic_DNA"/>
</dbReference>
<gene>
    <name evidence="1" type="ORF">KDL28_18300</name>
</gene>